<accession>A0AAX6G9C2</accession>
<feature type="compositionally biased region" description="Basic and acidic residues" evidence="3">
    <location>
        <begin position="82"/>
        <end position="97"/>
    </location>
</feature>
<feature type="region of interest" description="Disordered" evidence="3">
    <location>
        <begin position="324"/>
        <end position="711"/>
    </location>
</feature>
<dbReference type="InterPro" id="IPR004088">
    <property type="entry name" value="KH_dom_type_1"/>
</dbReference>
<feature type="compositionally biased region" description="Acidic residues" evidence="3">
    <location>
        <begin position="34"/>
        <end position="51"/>
    </location>
</feature>
<feature type="compositionally biased region" description="Low complexity" evidence="3">
    <location>
        <begin position="352"/>
        <end position="382"/>
    </location>
</feature>
<dbReference type="SMART" id="SM00322">
    <property type="entry name" value="KH"/>
    <property type="match status" value="2"/>
</dbReference>
<sequence>MAEESTTPATSSATEIPPIAEQEESAPEERSDAPEEEEEAKEAPLADDEEAPDHKRKLEELEKEAEEEKKANLNPEQNAAEVEEKADGDAKRQKFKGDAGVGGVQEVQNLEASVVDNGQPPSTEGTFPGSVDISQTSEVVSEEGTLPSVGLDVPCSRKIEVPNNKVAVLIGKAGETIRNLQHNSGAQIQITRDAQADPSSTTRPVELIGTLEHINKAEQLIKDVIAEADAGGSPALIAQGYGAAQFGTEVFEMQVPNEKVGMIIGKGGETIKNLQATSGAKIQLIPQHLSEGDVSKERTVRITGNKKQIEVAKEVVKEVMNKVPVRPSGGYPQSSRPRWPGPVPQWGPRAPPTSQNQPQPTTGYDYQQTGTYPPQPTQYPQSYGGGYPQLPPPRSSTGWEQRPGAPVQTPPTGGYNYYGQGGQAMGSQQPNPVSVQTPAPVNYNYGHQQAAGYGQTNPYPQSGPPQQNYGPGYNEPKYDNQTPSQQIYGHQLPVSSHSGFYPQQGSTTPQPDYAQQQPYIKPAPYSGAQQSYGPPSASQPADPMYQTPVPAYGSVGATQQPQPYNPNAPPSQTAPAYNQTYGLPSGPVDGYNQPPSAGYPQPVSQVAPGFGQGAQPTYAQAGAQSSGYGQYPSTQPGYGEQPPANSVNYGYQGGPGDTTYGSVNPSSGYGVAPAVSSQPGYPQAAGGYAQPAANPAGYDQSTVTQYGYGSQPGSAPVGYAKGVSPQPGGYGGWAA</sequence>
<feature type="domain" description="K Homology" evidence="4">
    <location>
        <begin position="153"/>
        <end position="226"/>
    </location>
</feature>
<keyword evidence="1" id="KW-0677">Repeat</keyword>
<dbReference type="Proteomes" id="UP001140949">
    <property type="component" value="Unassembled WGS sequence"/>
</dbReference>
<feature type="compositionally biased region" description="Basic and acidic residues" evidence="3">
    <location>
        <begin position="52"/>
        <end position="71"/>
    </location>
</feature>
<proteinExistence type="predicted"/>
<feature type="compositionally biased region" description="Low complexity" evidence="3">
    <location>
        <begin position="678"/>
        <end position="698"/>
    </location>
</feature>
<keyword evidence="2" id="KW-0694">RNA-binding</keyword>
<comment type="caution">
    <text evidence="5">The sequence shown here is derived from an EMBL/GenBank/DDBJ whole genome shotgun (WGS) entry which is preliminary data.</text>
</comment>
<dbReference type="CDD" id="cd00105">
    <property type="entry name" value="KH-I"/>
    <property type="match status" value="2"/>
</dbReference>
<protein>
    <submittedName>
        <fullName evidence="5">Far upstream element-binding protein 1-like isoform X1</fullName>
    </submittedName>
</protein>
<dbReference type="GO" id="GO:0003723">
    <property type="term" value="F:RNA binding"/>
    <property type="evidence" value="ECO:0007669"/>
    <property type="project" value="UniProtKB-UniRule"/>
</dbReference>
<feature type="compositionally biased region" description="Polar residues" evidence="3">
    <location>
        <begin position="614"/>
        <end position="636"/>
    </location>
</feature>
<dbReference type="InterPro" id="IPR036612">
    <property type="entry name" value="KH_dom_type_1_sf"/>
</dbReference>
<feature type="compositionally biased region" description="Pro residues" evidence="3">
    <location>
        <begin position="339"/>
        <end position="351"/>
    </location>
</feature>
<evidence type="ECO:0000256" key="2">
    <source>
        <dbReference type="PROSITE-ProRule" id="PRU00117"/>
    </source>
</evidence>
<evidence type="ECO:0000313" key="5">
    <source>
        <dbReference type="EMBL" id="KAJ6825250.1"/>
    </source>
</evidence>
<evidence type="ECO:0000259" key="4">
    <source>
        <dbReference type="SMART" id="SM00322"/>
    </source>
</evidence>
<dbReference type="PANTHER" id="PTHR10288">
    <property type="entry name" value="KH DOMAIN CONTAINING RNA BINDING PROTEIN"/>
    <property type="match status" value="1"/>
</dbReference>
<name>A0AAX6G9C2_IRIPA</name>
<feature type="domain" description="K Homology" evidence="4">
    <location>
        <begin position="247"/>
        <end position="321"/>
    </location>
</feature>
<evidence type="ECO:0000313" key="6">
    <source>
        <dbReference type="Proteomes" id="UP001140949"/>
    </source>
</evidence>
<dbReference type="EMBL" id="JANAVB010021794">
    <property type="protein sequence ID" value="KAJ6825250.1"/>
    <property type="molecule type" value="Genomic_DNA"/>
</dbReference>
<feature type="compositionally biased region" description="Polar residues" evidence="3">
    <location>
        <begin position="527"/>
        <end position="539"/>
    </location>
</feature>
<evidence type="ECO:0000256" key="3">
    <source>
        <dbReference type="SAM" id="MobiDB-lite"/>
    </source>
</evidence>
<dbReference type="PROSITE" id="PS50084">
    <property type="entry name" value="KH_TYPE_1"/>
    <property type="match status" value="2"/>
</dbReference>
<feature type="compositionally biased region" description="Low complexity" evidence="3">
    <location>
        <begin position="1"/>
        <end position="18"/>
    </location>
</feature>
<reference evidence="5" key="1">
    <citation type="journal article" date="2023" name="GigaByte">
        <title>Genome assembly of the bearded iris, Iris pallida Lam.</title>
        <authorList>
            <person name="Bruccoleri R.E."/>
            <person name="Oakeley E.J."/>
            <person name="Faust A.M.E."/>
            <person name="Altorfer M."/>
            <person name="Dessus-Babus S."/>
            <person name="Burckhardt D."/>
            <person name="Oertli M."/>
            <person name="Naumann U."/>
            <person name="Petersen F."/>
            <person name="Wong J."/>
        </authorList>
    </citation>
    <scope>NUCLEOTIDE SEQUENCE</scope>
    <source>
        <strain evidence="5">GSM-AAB239-AS_SAM_17_03QT</strain>
    </source>
</reference>
<reference evidence="5" key="2">
    <citation type="submission" date="2023-04" db="EMBL/GenBank/DDBJ databases">
        <authorList>
            <person name="Bruccoleri R.E."/>
            <person name="Oakeley E.J."/>
            <person name="Faust A.-M."/>
            <person name="Dessus-Babus S."/>
            <person name="Altorfer M."/>
            <person name="Burckhardt D."/>
            <person name="Oertli M."/>
            <person name="Naumann U."/>
            <person name="Petersen F."/>
            <person name="Wong J."/>
        </authorList>
    </citation>
    <scope>NUCLEOTIDE SEQUENCE</scope>
    <source>
        <strain evidence="5">GSM-AAB239-AS_SAM_17_03QT</strain>
        <tissue evidence="5">Leaf</tissue>
    </source>
</reference>
<feature type="compositionally biased region" description="Polar residues" evidence="3">
    <location>
        <begin position="454"/>
        <end position="469"/>
    </location>
</feature>
<feature type="region of interest" description="Disordered" evidence="3">
    <location>
        <begin position="1"/>
        <end position="105"/>
    </location>
</feature>
<organism evidence="5 6">
    <name type="scientific">Iris pallida</name>
    <name type="common">Sweet iris</name>
    <dbReference type="NCBI Taxonomy" id="29817"/>
    <lineage>
        <taxon>Eukaryota</taxon>
        <taxon>Viridiplantae</taxon>
        <taxon>Streptophyta</taxon>
        <taxon>Embryophyta</taxon>
        <taxon>Tracheophyta</taxon>
        <taxon>Spermatophyta</taxon>
        <taxon>Magnoliopsida</taxon>
        <taxon>Liliopsida</taxon>
        <taxon>Asparagales</taxon>
        <taxon>Iridaceae</taxon>
        <taxon>Iridoideae</taxon>
        <taxon>Irideae</taxon>
        <taxon>Iris</taxon>
    </lineage>
</organism>
<gene>
    <name evidence="5" type="ORF">M6B38_380520</name>
</gene>
<evidence type="ECO:0000256" key="1">
    <source>
        <dbReference type="ARBA" id="ARBA00022737"/>
    </source>
</evidence>
<feature type="compositionally biased region" description="Polar residues" evidence="3">
    <location>
        <begin position="479"/>
        <end position="518"/>
    </location>
</feature>
<dbReference type="AlphaFoldDB" id="A0AAX6G9C2"/>
<dbReference type="Pfam" id="PF00013">
    <property type="entry name" value="KH_1"/>
    <property type="match status" value="2"/>
</dbReference>
<feature type="compositionally biased region" description="Polar residues" evidence="3">
    <location>
        <begin position="425"/>
        <end position="439"/>
    </location>
</feature>
<keyword evidence="6" id="KW-1185">Reference proteome</keyword>
<dbReference type="Gene3D" id="3.30.1370.10">
    <property type="entry name" value="K Homology domain, type 1"/>
    <property type="match status" value="2"/>
</dbReference>
<feature type="compositionally biased region" description="Polar residues" evidence="3">
    <location>
        <begin position="699"/>
        <end position="711"/>
    </location>
</feature>
<dbReference type="SUPFAM" id="SSF54791">
    <property type="entry name" value="Eukaryotic type KH-domain (KH-domain type I)"/>
    <property type="match status" value="2"/>
</dbReference>
<feature type="compositionally biased region" description="Polar residues" evidence="3">
    <location>
        <begin position="573"/>
        <end position="582"/>
    </location>
</feature>
<dbReference type="InterPro" id="IPR004087">
    <property type="entry name" value="KH_dom"/>
</dbReference>